<name>A0ABP0ULD3_9BRYO</name>
<dbReference type="EMBL" id="OZ019896">
    <property type="protein sequence ID" value="CAK9223791.1"/>
    <property type="molecule type" value="Genomic_DNA"/>
</dbReference>
<evidence type="ECO:0000313" key="5">
    <source>
        <dbReference type="Proteomes" id="UP001497512"/>
    </source>
</evidence>
<evidence type="ECO:0000256" key="1">
    <source>
        <dbReference type="SAM" id="Coils"/>
    </source>
</evidence>
<keyword evidence="3" id="KW-0472">Membrane</keyword>
<evidence type="ECO:0000256" key="2">
    <source>
        <dbReference type="SAM" id="MobiDB-lite"/>
    </source>
</evidence>
<dbReference type="Proteomes" id="UP001497512">
    <property type="component" value="Chromosome 4"/>
</dbReference>
<sequence>MAEVKISLRDNTHTGLLSLSSSPVSMALSPSPRAAATASDSSSSSLQSLSARWMWEQQKQHDEAICQQAKHQCREEKALRAECQQLRRRIKELDLSKSQLSRHISQLRDANQLGSKQQNSEMWWVGMDVTCVDQNNLDQEVDPIEEEEQHHDLEAIFFTEGSIENFGGGNHGDDWSVEYEASEPQDINNEHALDDFKGPQIMSVPTVNGDGRKPESIPLAKFEEELVLLQALSFRERVALQEKTQRLKQFIVQQYVLYQEIEDEEKACQAVELGQALWQTVVAKLKIHSLSTDMARLEQLCQDLGAVVALYSDHNPLWTNQTGFEGSSESTTEPILTEVQTDFTSELDHLNLKEERSENGVKERHGVALMMTDFSPGRHDQTVIRTHYPETGLATEAFMQQHRKRDVISSAAKRLDFESIVNDDIYERNSSSNNKSQRYKPGELNLDKRVETEILDLEPLNMKDDGAHMADLLCESKRVHDNFEQGDGQESLEIFSPESDDLFSISSWEKNGGKLSPRPGLYQQINQQKSLEIISPANVGNLFTLLSPGKADDTPSQQKSEVNIQGESSHTQVLELHQTTQESEELCSSCNRDGTTVLPHKSEFLHSVPYGSSSQIESEFFKESALPSSQNNMEKVFLQGKEQGLLQPVCGEELETQGLKCTTVSGKKTTELDRICTERGEDLRSLNKKLEELAQQLESQIRMREDLELRWELHLSEHLQEDGGVELAMSDSTLLSNSLMVQSAKPNGILMTVEHQRELSFSELSKVKKLQCAAESEAKALNNQVQNLEALCGNAHKMEVLRIKDEAMWTCLLTLLQFSLLCLNFILWLHRFTDSWGNSFPT</sequence>
<keyword evidence="1" id="KW-0175">Coiled coil</keyword>
<protein>
    <submittedName>
        <fullName evidence="4">Uncharacterized protein</fullName>
    </submittedName>
</protein>
<feature type="region of interest" description="Disordered" evidence="2">
    <location>
        <begin position="22"/>
        <end position="42"/>
    </location>
</feature>
<evidence type="ECO:0000313" key="4">
    <source>
        <dbReference type="EMBL" id="CAK9223791.1"/>
    </source>
</evidence>
<organism evidence="4 5">
    <name type="scientific">Sphagnum troendelagicum</name>
    <dbReference type="NCBI Taxonomy" id="128251"/>
    <lineage>
        <taxon>Eukaryota</taxon>
        <taxon>Viridiplantae</taxon>
        <taxon>Streptophyta</taxon>
        <taxon>Embryophyta</taxon>
        <taxon>Bryophyta</taxon>
        <taxon>Sphagnophytina</taxon>
        <taxon>Sphagnopsida</taxon>
        <taxon>Sphagnales</taxon>
        <taxon>Sphagnaceae</taxon>
        <taxon>Sphagnum</taxon>
    </lineage>
</organism>
<keyword evidence="3" id="KW-0812">Transmembrane</keyword>
<feature type="coiled-coil region" evidence="1">
    <location>
        <begin position="69"/>
        <end position="103"/>
    </location>
</feature>
<reference evidence="4" key="1">
    <citation type="submission" date="2024-02" db="EMBL/GenBank/DDBJ databases">
        <authorList>
            <consortium name="ELIXIR-Norway"/>
            <consortium name="Elixir Norway"/>
        </authorList>
    </citation>
    <scope>NUCLEOTIDE SEQUENCE</scope>
</reference>
<evidence type="ECO:0000256" key="3">
    <source>
        <dbReference type="SAM" id="Phobius"/>
    </source>
</evidence>
<feature type="coiled-coil region" evidence="1">
    <location>
        <begin position="676"/>
        <end position="710"/>
    </location>
</feature>
<feature type="transmembrane region" description="Helical" evidence="3">
    <location>
        <begin position="807"/>
        <end position="829"/>
    </location>
</feature>
<accession>A0ABP0ULD3</accession>
<keyword evidence="5" id="KW-1185">Reference proteome</keyword>
<gene>
    <name evidence="4" type="ORF">CSSPTR1EN2_LOCUS17008</name>
</gene>
<keyword evidence="3" id="KW-1133">Transmembrane helix</keyword>
<proteinExistence type="predicted"/>